<evidence type="ECO:0000256" key="4">
    <source>
        <dbReference type="ARBA" id="ARBA00022448"/>
    </source>
</evidence>
<evidence type="ECO:0000259" key="16">
    <source>
        <dbReference type="PROSITE" id="PS51192"/>
    </source>
</evidence>
<dbReference type="Gene3D" id="3.10.450.50">
    <property type="match status" value="1"/>
</dbReference>
<reference evidence="18" key="1">
    <citation type="submission" date="2018-06" db="EMBL/GenBank/DDBJ databases">
        <authorList>
            <person name="Zhirakovskaya E."/>
        </authorList>
    </citation>
    <scope>NUCLEOTIDE SEQUENCE</scope>
</reference>
<accession>A0A3B0TTA9</accession>
<dbReference type="GO" id="GO:0005524">
    <property type="term" value="F:ATP binding"/>
    <property type="evidence" value="ECO:0007669"/>
    <property type="project" value="UniProtKB-KW"/>
</dbReference>
<feature type="domain" description="SecA family profile" evidence="17">
    <location>
        <begin position="1"/>
        <end position="670"/>
    </location>
</feature>
<sequence>ELPLPSIKFLKKRCLVASQINSFEEKISALTDDQLKAKTKEFQEKYPRAVEKEKKECARLEKEHAEAKGREQKDTIKVQLDEAENVWKKSKQKYLSEILPEAFAVVREAGKRVLTMRHFDVQMIGGMVLNDGNIAEMTTGEGKTLVATLPSYLNALTGEGVHIVTVNDYLASRDKEWMGPLFEFLGLTVGVITNDIEPAVRKQAYACDVVYGTNNEFGFDYLRDNMVNYKEEMVQRVHHFAVVDEVDSILVDEARTPLIISGPAEESTDKYYRANEIVKTLKGRRVTEKDEVDAKHQEVDLSEGFDYLADEKAKSVSLTESGEEKVAKKFGVDNLHDMETIEYRHHILQAIKAHEFFVHDVDYVVQEGQVVIVDEFTGRMMPGRRWSDGLHQAVEAKEKIKIERENQTLATITFQNYFRMYEKLSGMTGTANTEATEFKEIYDLDCMVLPTNKILKRLNYVDSIYKTTKEKFTAVVEEVFECYEKGQPVLVGTISIEKSELLSKMFTQKGIVHKVLNAKFHEQEAHIIAQAGRYKGVTIATNMAGRGTDIVLGGNAEYLAEQLVEQNVKNDDDAQKRQEMTEKFLNQFREECSKEHAKVLEIGGLHVLGTERHESRRIDNQLRGRQGRQGDPGSSKFFVSLEDDLMRLFASDKIVGLMDKMGMEEGQVLEHPWLSRALETAQRRVEGHNFEIRKHLLEYDNVMNRQREVVYDMRREILAETDVKERIIESMEEVVWGTVDQHLIGEIEEDKWDLNGLGIYFNTKFGLDIRPFGEEIKNLSTQEVKEFLLEKLIKLYDAKEQAIEPEHLRHMERMLLLHTIDSKWKDHLYAMDQLKEGVGLRSFAQRDPLIEYKKEGFMMFEGMFASIHWEVAETIFRIQPVDLDQKMKSVFGSLPTNLVHDEFAGMKDTAKQQGPPTLLPDSAPKQSSAPSPVAHTGPKVGRNDPCSCGSGKKYKKCCGA</sequence>
<dbReference type="SMART" id="SM00958">
    <property type="entry name" value="SecA_PP_bind"/>
    <property type="match status" value="1"/>
</dbReference>
<dbReference type="HAMAP" id="MF_01382">
    <property type="entry name" value="SecA"/>
    <property type="match status" value="1"/>
</dbReference>
<dbReference type="CDD" id="cd17928">
    <property type="entry name" value="DEXDc_SecA"/>
    <property type="match status" value="1"/>
</dbReference>
<dbReference type="InterPro" id="IPR011116">
    <property type="entry name" value="SecA_Wing/Scaffold"/>
</dbReference>
<dbReference type="FunFam" id="3.40.50.300:FF:000113">
    <property type="entry name" value="Preprotein translocase subunit SecA"/>
    <property type="match status" value="1"/>
</dbReference>
<dbReference type="Pfam" id="PF07516">
    <property type="entry name" value="SecA_SW"/>
    <property type="match status" value="1"/>
</dbReference>
<organism evidence="18">
    <name type="scientific">hydrothermal vent metagenome</name>
    <dbReference type="NCBI Taxonomy" id="652676"/>
    <lineage>
        <taxon>unclassified sequences</taxon>
        <taxon>metagenomes</taxon>
        <taxon>ecological metagenomes</taxon>
    </lineage>
</organism>
<dbReference type="GO" id="GO:0005829">
    <property type="term" value="C:cytosol"/>
    <property type="evidence" value="ECO:0007669"/>
    <property type="project" value="TreeGrafter"/>
</dbReference>
<evidence type="ECO:0000256" key="7">
    <source>
        <dbReference type="ARBA" id="ARBA00022723"/>
    </source>
</evidence>
<comment type="similarity">
    <text evidence="3">Belongs to the SecA family.</text>
</comment>
<dbReference type="InterPro" id="IPR011130">
    <property type="entry name" value="SecA_preprotein_X-link_dom"/>
</dbReference>
<dbReference type="Pfam" id="PF01043">
    <property type="entry name" value="SecA_PP_bind"/>
    <property type="match status" value="1"/>
</dbReference>
<feature type="domain" description="Helicase ATP-binding" evidence="16">
    <location>
        <begin position="124"/>
        <end position="282"/>
    </location>
</feature>
<dbReference type="InterPro" id="IPR011115">
    <property type="entry name" value="SecA_DEAD"/>
</dbReference>
<keyword evidence="11" id="KW-0653">Protein transport</keyword>
<dbReference type="InterPro" id="IPR014018">
    <property type="entry name" value="SecA_motor_DEAD"/>
</dbReference>
<evidence type="ECO:0000256" key="5">
    <source>
        <dbReference type="ARBA" id="ARBA00022475"/>
    </source>
</evidence>
<keyword evidence="13" id="KW-0811">Translocation</keyword>
<comment type="cofactor">
    <cofactor evidence="1">
        <name>Zn(2+)</name>
        <dbReference type="ChEBI" id="CHEBI:29105"/>
    </cofactor>
</comment>
<dbReference type="SUPFAM" id="SSF81767">
    <property type="entry name" value="Pre-protein crosslinking domain of SecA"/>
    <property type="match status" value="1"/>
</dbReference>
<dbReference type="InterPro" id="IPR027417">
    <property type="entry name" value="P-loop_NTPase"/>
</dbReference>
<dbReference type="InterPro" id="IPR036266">
    <property type="entry name" value="SecA_Wing/Scaffold_sf"/>
</dbReference>
<dbReference type="FunFam" id="1.10.3060.10:FF:000003">
    <property type="entry name" value="Protein translocase subunit SecA"/>
    <property type="match status" value="1"/>
</dbReference>
<keyword evidence="4" id="KW-0813">Transport</keyword>
<dbReference type="InterPro" id="IPR044722">
    <property type="entry name" value="SecA_SF2_C"/>
</dbReference>
<keyword evidence="12" id="KW-1278">Translocase</keyword>
<dbReference type="GO" id="GO:0006886">
    <property type="term" value="P:intracellular protein transport"/>
    <property type="evidence" value="ECO:0007669"/>
    <property type="project" value="InterPro"/>
</dbReference>
<evidence type="ECO:0000256" key="3">
    <source>
        <dbReference type="ARBA" id="ARBA00007650"/>
    </source>
</evidence>
<evidence type="ECO:0000256" key="9">
    <source>
        <dbReference type="ARBA" id="ARBA00022833"/>
    </source>
</evidence>
<dbReference type="Pfam" id="PF02810">
    <property type="entry name" value="SEC-C"/>
    <property type="match status" value="1"/>
</dbReference>
<dbReference type="Gene3D" id="1.10.3060.10">
    <property type="entry name" value="Helical scaffold and wing domains of SecA"/>
    <property type="match status" value="1"/>
</dbReference>
<evidence type="ECO:0000256" key="8">
    <source>
        <dbReference type="ARBA" id="ARBA00022741"/>
    </source>
</evidence>
<evidence type="ECO:0000256" key="12">
    <source>
        <dbReference type="ARBA" id="ARBA00022967"/>
    </source>
</evidence>
<keyword evidence="7" id="KW-0479">Metal-binding</keyword>
<dbReference type="GO" id="GO:0046872">
    <property type="term" value="F:metal ion binding"/>
    <property type="evidence" value="ECO:0007669"/>
    <property type="project" value="UniProtKB-KW"/>
</dbReference>
<dbReference type="InterPro" id="IPR020937">
    <property type="entry name" value="SecA_CS"/>
</dbReference>
<dbReference type="Gene3D" id="3.40.50.300">
    <property type="entry name" value="P-loop containing nucleotide triphosphate hydrolases"/>
    <property type="match status" value="2"/>
</dbReference>
<dbReference type="PANTHER" id="PTHR30612:SF0">
    <property type="entry name" value="CHLOROPLAST PROTEIN-TRANSPORTING ATPASE"/>
    <property type="match status" value="1"/>
</dbReference>
<keyword evidence="8" id="KW-0547">Nucleotide-binding</keyword>
<dbReference type="InterPro" id="IPR014001">
    <property type="entry name" value="Helicase_ATP-bd"/>
</dbReference>
<gene>
    <name evidence="18" type="ORF">MNBD_BACTEROID05-691</name>
</gene>
<dbReference type="InterPro" id="IPR036670">
    <property type="entry name" value="SecA_X-link_sf"/>
</dbReference>
<evidence type="ECO:0000256" key="15">
    <source>
        <dbReference type="SAM" id="MobiDB-lite"/>
    </source>
</evidence>
<keyword evidence="10" id="KW-0067">ATP-binding</keyword>
<proteinExistence type="inferred from homology"/>
<dbReference type="PROSITE" id="PS51196">
    <property type="entry name" value="SECA_MOTOR_DEAD"/>
    <property type="match status" value="1"/>
</dbReference>
<evidence type="ECO:0000256" key="14">
    <source>
        <dbReference type="ARBA" id="ARBA00023136"/>
    </source>
</evidence>
<keyword evidence="5" id="KW-1003">Cell membrane</keyword>
<evidence type="ECO:0000259" key="17">
    <source>
        <dbReference type="PROSITE" id="PS51196"/>
    </source>
</evidence>
<evidence type="ECO:0000256" key="10">
    <source>
        <dbReference type="ARBA" id="ARBA00022840"/>
    </source>
</evidence>
<keyword evidence="14" id="KW-0472">Membrane</keyword>
<dbReference type="InterPro" id="IPR000185">
    <property type="entry name" value="SecA"/>
</dbReference>
<name>A0A3B0TTA9_9ZZZZ</name>
<keyword evidence="6" id="KW-0963">Cytoplasm</keyword>
<dbReference type="PRINTS" id="PR00906">
    <property type="entry name" value="SECA"/>
</dbReference>
<dbReference type="AlphaFoldDB" id="A0A3B0TTA9"/>
<comment type="subcellular location">
    <subcellularLocation>
        <location evidence="2">Membrane</location>
        <topology evidence="2">Peripheral membrane protein</topology>
    </subcellularLocation>
</comment>
<dbReference type="Gene3D" id="3.90.1440.10">
    <property type="entry name" value="SecA, preprotein cross-linking domain"/>
    <property type="match status" value="1"/>
</dbReference>
<dbReference type="SUPFAM" id="SSF81886">
    <property type="entry name" value="Helical scaffold and wing domains of SecA"/>
    <property type="match status" value="1"/>
</dbReference>
<dbReference type="GO" id="GO:0006605">
    <property type="term" value="P:protein targeting"/>
    <property type="evidence" value="ECO:0007669"/>
    <property type="project" value="InterPro"/>
</dbReference>
<dbReference type="NCBIfam" id="TIGR00963">
    <property type="entry name" value="secA"/>
    <property type="match status" value="1"/>
</dbReference>
<dbReference type="SMART" id="SM00957">
    <property type="entry name" value="SecA_DEAD"/>
    <property type="match status" value="1"/>
</dbReference>
<dbReference type="GO" id="GO:0031522">
    <property type="term" value="C:cell envelope Sec protein transport complex"/>
    <property type="evidence" value="ECO:0007669"/>
    <property type="project" value="TreeGrafter"/>
</dbReference>
<evidence type="ECO:0000256" key="1">
    <source>
        <dbReference type="ARBA" id="ARBA00001947"/>
    </source>
</evidence>
<evidence type="ECO:0000256" key="6">
    <source>
        <dbReference type="ARBA" id="ARBA00022490"/>
    </source>
</evidence>
<dbReference type="PANTHER" id="PTHR30612">
    <property type="entry name" value="SECA INNER MEMBRANE COMPONENT OF SEC PROTEIN SECRETION SYSTEM"/>
    <property type="match status" value="1"/>
</dbReference>
<dbReference type="EMBL" id="UOEN01000515">
    <property type="protein sequence ID" value="VAW19950.1"/>
    <property type="molecule type" value="Genomic_DNA"/>
</dbReference>
<feature type="region of interest" description="Disordered" evidence="15">
    <location>
        <begin position="909"/>
        <end position="953"/>
    </location>
</feature>
<evidence type="ECO:0000256" key="11">
    <source>
        <dbReference type="ARBA" id="ARBA00022927"/>
    </source>
</evidence>
<dbReference type="GO" id="GO:0043952">
    <property type="term" value="P:protein transport by the Sec complex"/>
    <property type="evidence" value="ECO:0007669"/>
    <property type="project" value="TreeGrafter"/>
</dbReference>
<dbReference type="Pfam" id="PF07517">
    <property type="entry name" value="SecA_DEAD"/>
    <property type="match status" value="1"/>
</dbReference>
<protein>
    <submittedName>
        <fullName evidence="18">Protein translocase subunit SecA</fullName>
    </submittedName>
</protein>
<dbReference type="PROSITE" id="PS51192">
    <property type="entry name" value="HELICASE_ATP_BIND_1"/>
    <property type="match status" value="1"/>
</dbReference>
<dbReference type="SUPFAM" id="SSF52540">
    <property type="entry name" value="P-loop containing nucleoside triphosphate hydrolases"/>
    <property type="match status" value="2"/>
</dbReference>
<dbReference type="FunFam" id="3.90.1440.10:FF:000002">
    <property type="entry name" value="Protein translocase subunit SecA"/>
    <property type="match status" value="1"/>
</dbReference>
<evidence type="ECO:0000256" key="13">
    <source>
        <dbReference type="ARBA" id="ARBA00023010"/>
    </source>
</evidence>
<keyword evidence="9" id="KW-0862">Zinc</keyword>
<dbReference type="InterPro" id="IPR004027">
    <property type="entry name" value="SEC_C_motif"/>
</dbReference>
<dbReference type="GO" id="GO:0005886">
    <property type="term" value="C:plasma membrane"/>
    <property type="evidence" value="ECO:0007669"/>
    <property type="project" value="TreeGrafter"/>
</dbReference>
<dbReference type="CDD" id="cd18803">
    <property type="entry name" value="SF2_C_secA"/>
    <property type="match status" value="1"/>
</dbReference>
<dbReference type="NCBIfam" id="NF009538">
    <property type="entry name" value="PRK12904.1"/>
    <property type="match status" value="1"/>
</dbReference>
<feature type="non-terminal residue" evidence="18">
    <location>
        <position position="1"/>
    </location>
</feature>
<evidence type="ECO:0000256" key="2">
    <source>
        <dbReference type="ARBA" id="ARBA00004170"/>
    </source>
</evidence>
<evidence type="ECO:0000313" key="18">
    <source>
        <dbReference type="EMBL" id="VAW19950.1"/>
    </source>
</evidence>
<dbReference type="PROSITE" id="PS01312">
    <property type="entry name" value="SECA"/>
    <property type="match status" value="1"/>
</dbReference>
<dbReference type="Pfam" id="PF21090">
    <property type="entry name" value="P-loop_SecA"/>
    <property type="match status" value="1"/>
</dbReference>
<dbReference type="GO" id="GO:0017038">
    <property type="term" value="P:protein import"/>
    <property type="evidence" value="ECO:0007669"/>
    <property type="project" value="InterPro"/>
</dbReference>